<evidence type="ECO:0000256" key="4">
    <source>
        <dbReference type="ARBA" id="ARBA00022511"/>
    </source>
</evidence>
<keyword evidence="26" id="KW-1185">Reference proteome</keyword>
<evidence type="ECO:0000256" key="22">
    <source>
        <dbReference type="SAM" id="MobiDB-lite"/>
    </source>
</evidence>
<evidence type="ECO:0000256" key="23">
    <source>
        <dbReference type="SAM" id="Phobius"/>
    </source>
</evidence>
<dbReference type="InterPro" id="IPR018511">
    <property type="entry name" value="Hemolysin-typ_Ca-bd_CS"/>
</dbReference>
<feature type="domain" description="Peptidase C80" evidence="24">
    <location>
        <begin position="1330"/>
        <end position="1513"/>
    </location>
</feature>
<keyword evidence="13" id="KW-0068">Autocatalytic cleavage</keyword>
<dbReference type="GO" id="GO:0008289">
    <property type="term" value="F:lipid binding"/>
    <property type="evidence" value="ECO:0007669"/>
    <property type="project" value="UniProtKB-KW"/>
</dbReference>
<feature type="region of interest" description="Disordered" evidence="22">
    <location>
        <begin position="1"/>
        <end position="23"/>
    </location>
</feature>
<dbReference type="GO" id="GO:0020002">
    <property type="term" value="C:host cell plasma membrane"/>
    <property type="evidence" value="ECO:0007669"/>
    <property type="project" value="UniProtKB-SubCell"/>
</dbReference>
<keyword evidence="23" id="KW-1133">Transmembrane helix</keyword>
<dbReference type="PRINTS" id="PR00313">
    <property type="entry name" value="CABNDNGRPT"/>
</dbReference>
<dbReference type="EMBL" id="CP021659">
    <property type="protein sequence ID" value="AWK14559.1"/>
    <property type="molecule type" value="Genomic_DNA"/>
</dbReference>
<dbReference type="KEGG" id="fsm:CCS41_08855"/>
<dbReference type="GO" id="GO:0005576">
    <property type="term" value="C:extracellular region"/>
    <property type="evidence" value="ECO:0007669"/>
    <property type="project" value="UniProtKB-SubCell"/>
</dbReference>
<feature type="transmembrane region" description="Helical" evidence="23">
    <location>
        <begin position="1793"/>
        <end position="1816"/>
    </location>
</feature>
<dbReference type="RefSeq" id="WP_119797502.1">
    <property type="nucleotide sequence ID" value="NZ_CP021659.1"/>
</dbReference>
<evidence type="ECO:0000256" key="9">
    <source>
        <dbReference type="ARBA" id="ARBA00022723"/>
    </source>
</evidence>
<keyword evidence="19 23" id="KW-0472">Membrane</keyword>
<evidence type="ECO:0000256" key="16">
    <source>
        <dbReference type="ARBA" id="ARBA00022870"/>
    </source>
</evidence>
<evidence type="ECO:0000256" key="7">
    <source>
        <dbReference type="ARBA" id="ARBA00022670"/>
    </source>
</evidence>
<evidence type="ECO:0000313" key="25">
    <source>
        <dbReference type="EMBL" id="AWK14559.1"/>
    </source>
</evidence>
<dbReference type="PROSITE" id="PS00330">
    <property type="entry name" value="HEMOLYSIN_CALCIUM"/>
    <property type="match status" value="5"/>
</dbReference>
<dbReference type="GO" id="GO:0005509">
    <property type="term" value="F:calcium ion binding"/>
    <property type="evidence" value="ECO:0007669"/>
    <property type="project" value="InterPro"/>
</dbReference>
<dbReference type="InterPro" id="IPR038383">
    <property type="entry name" value="CPD_dom_sf"/>
</dbReference>
<name>A0A2U8I666_9GAMM</name>
<evidence type="ECO:0000256" key="10">
    <source>
        <dbReference type="ARBA" id="ARBA00022737"/>
    </source>
</evidence>
<dbReference type="PROSITE" id="PS51771">
    <property type="entry name" value="CGT_MARTX_CPD"/>
    <property type="match status" value="1"/>
</dbReference>
<dbReference type="Proteomes" id="UP000261875">
    <property type="component" value="Chromosome"/>
</dbReference>
<keyword evidence="16" id="KW-1043">Host membrane</keyword>
<dbReference type="InterPro" id="IPR050557">
    <property type="entry name" value="RTX_toxin/Mannuronan_C5-epim"/>
</dbReference>
<reference evidence="25 26" key="1">
    <citation type="submission" date="2017-05" db="EMBL/GenBank/DDBJ databases">
        <title>Genome sequence of Candidatus Fukatsuia symbiotica and Candidatus Hamiltonella defensa from Acyrthosiphon pisum strain 5D.</title>
        <authorList>
            <person name="Patel V.A."/>
            <person name="Chevignon G."/>
            <person name="Russell J.A."/>
            <person name="Oliver K.M."/>
        </authorList>
    </citation>
    <scope>NUCLEOTIDE SEQUENCE [LARGE SCALE GENOMIC DNA]</scope>
    <source>
        <strain evidence="25 26">5D</strain>
    </source>
</reference>
<evidence type="ECO:0000256" key="15">
    <source>
        <dbReference type="ARBA" id="ARBA00022842"/>
    </source>
</evidence>
<gene>
    <name evidence="25" type="ORF">CCS41_08855</name>
</gene>
<evidence type="ECO:0000256" key="12">
    <source>
        <dbReference type="ARBA" id="ARBA00022807"/>
    </source>
</evidence>
<keyword evidence="23" id="KW-0812">Transmembrane</keyword>
<keyword evidence="5" id="KW-0964">Secreted</keyword>
<dbReference type="Pfam" id="PF11713">
    <property type="entry name" value="Peptidase_C80"/>
    <property type="match status" value="1"/>
</dbReference>
<keyword evidence="11" id="KW-0378">Hydrolase</keyword>
<keyword evidence="9" id="KW-0479">Metal-binding</keyword>
<accession>A0A2U8I666</accession>
<keyword evidence="7" id="KW-0645">Protease</keyword>
<evidence type="ECO:0000256" key="18">
    <source>
        <dbReference type="ARBA" id="ARBA00023121"/>
    </source>
</evidence>
<dbReference type="InterPro" id="IPR011049">
    <property type="entry name" value="Serralysin-like_metalloprot_C"/>
</dbReference>
<evidence type="ECO:0000256" key="1">
    <source>
        <dbReference type="ARBA" id="ARBA00001946"/>
    </source>
</evidence>
<dbReference type="PANTHER" id="PTHR38340:SF1">
    <property type="entry name" value="S-LAYER PROTEIN"/>
    <property type="match status" value="1"/>
</dbReference>
<evidence type="ECO:0000256" key="11">
    <source>
        <dbReference type="ARBA" id="ARBA00022801"/>
    </source>
</evidence>
<dbReference type="InterPro" id="IPR001343">
    <property type="entry name" value="Hemolysn_Ca-bd"/>
</dbReference>
<evidence type="ECO:0000259" key="24">
    <source>
        <dbReference type="PROSITE" id="PS51771"/>
    </source>
</evidence>
<dbReference type="SUPFAM" id="SSF51120">
    <property type="entry name" value="beta-Roll"/>
    <property type="match status" value="5"/>
</dbReference>
<evidence type="ECO:0000256" key="21">
    <source>
        <dbReference type="ARBA" id="ARBA00023586"/>
    </source>
</evidence>
<evidence type="ECO:0000256" key="2">
    <source>
        <dbReference type="ARBA" id="ARBA00004165"/>
    </source>
</evidence>
<keyword evidence="4" id="KW-1032">Host cell membrane</keyword>
<keyword evidence="17" id="KW-0843">Virulence</keyword>
<dbReference type="GO" id="GO:0006508">
    <property type="term" value="P:proteolysis"/>
    <property type="evidence" value="ECO:0007669"/>
    <property type="project" value="UniProtKB-KW"/>
</dbReference>
<organism evidence="25 26">
    <name type="scientific">Candidatus Fukatsuia symbiotica</name>
    <dbReference type="NCBI Taxonomy" id="1878942"/>
    <lineage>
        <taxon>Bacteria</taxon>
        <taxon>Pseudomonadati</taxon>
        <taxon>Pseudomonadota</taxon>
        <taxon>Gammaproteobacteria</taxon>
        <taxon>Enterobacterales</taxon>
        <taxon>Yersiniaceae</taxon>
        <taxon>Candidatus Fukatsuia</taxon>
    </lineage>
</organism>
<feature type="region of interest" description="Disordered" evidence="22">
    <location>
        <begin position="2826"/>
        <end position="2845"/>
    </location>
</feature>
<evidence type="ECO:0000256" key="3">
    <source>
        <dbReference type="ARBA" id="ARBA00004613"/>
    </source>
</evidence>
<protein>
    <recommendedName>
        <fullName evidence="24">Peptidase C80 domain-containing protein</fullName>
    </recommendedName>
</protein>
<evidence type="ECO:0000256" key="8">
    <source>
        <dbReference type="ARBA" id="ARBA00022679"/>
    </source>
</evidence>
<keyword evidence="10" id="KW-0677">Repeat</keyword>
<keyword evidence="14" id="KW-0106">Calcium</keyword>
<keyword evidence="15" id="KW-0460">Magnesium</keyword>
<feature type="transmembrane region" description="Helical" evidence="23">
    <location>
        <begin position="1821"/>
        <end position="1840"/>
    </location>
</feature>
<evidence type="ECO:0000256" key="19">
    <source>
        <dbReference type="ARBA" id="ARBA00023136"/>
    </source>
</evidence>
<keyword evidence="18" id="KW-0446">Lipid-binding</keyword>
<evidence type="ECO:0000256" key="14">
    <source>
        <dbReference type="ARBA" id="ARBA00022837"/>
    </source>
</evidence>
<dbReference type="GO" id="GO:0016740">
    <property type="term" value="F:transferase activity"/>
    <property type="evidence" value="ECO:0007669"/>
    <property type="project" value="UniProtKB-KW"/>
</dbReference>
<dbReference type="Gene3D" id="2.150.10.10">
    <property type="entry name" value="Serralysin-like metalloprotease, C-terminal"/>
    <property type="match status" value="4"/>
</dbReference>
<dbReference type="Gene3D" id="3.40.50.11050">
    <property type="match status" value="1"/>
</dbReference>
<evidence type="ECO:0000256" key="6">
    <source>
        <dbReference type="ARBA" id="ARBA00022656"/>
    </source>
</evidence>
<keyword evidence="20" id="KW-1035">Host cytoplasm</keyword>
<dbReference type="GO" id="GO:0008234">
    <property type="term" value="F:cysteine-type peptidase activity"/>
    <property type="evidence" value="ECO:0007669"/>
    <property type="project" value="UniProtKB-KW"/>
</dbReference>
<keyword evidence="8" id="KW-0808">Transferase</keyword>
<dbReference type="OrthoDB" id="6480940at2"/>
<dbReference type="GO" id="GO:0090729">
    <property type="term" value="F:toxin activity"/>
    <property type="evidence" value="ECO:0007669"/>
    <property type="project" value="UniProtKB-KW"/>
</dbReference>
<comment type="subcellular location">
    <subcellularLocation>
        <location evidence="2">Host cell membrane</location>
    </subcellularLocation>
    <subcellularLocation>
        <location evidence="21">Host cytoplasm</location>
        <location evidence="21">Host cytosol</location>
    </subcellularLocation>
    <subcellularLocation>
        <location evidence="3">Secreted</location>
    </subcellularLocation>
</comment>
<dbReference type="Pfam" id="PF00353">
    <property type="entry name" value="HemolysinCabind"/>
    <property type="match status" value="6"/>
</dbReference>
<evidence type="ECO:0000256" key="17">
    <source>
        <dbReference type="ARBA" id="ARBA00023026"/>
    </source>
</evidence>
<sequence length="3391" mass="377479">MVENSVVPPAKRRKVDANETDSTAAAIAGPSRIRTPIEQNIITIFTGILQQSHSLGSITEIITALLPDSPEVNLLTPLFPQPPQQAQPVLGLDAIPIPWQPPIPWQTDLRISPENEVKIRAKLDEVIRFILLPRLSDPFFLEMAQQINQDGADEASISTQAPEIIRRAFGRLLNKPLVPLVIEREGTTWKANRYFSREDVGGMVKIPTINGEHVFAQVGFDDTDRQFTLEIFGLPATDVLHLQHIRSPFGDDIQYDVMIKNSEKKASVEEVGDTVTLRDGTVAEVIFIGEEDDPQVKLRVAVSRSDVDEAVLQRNIPVLQHGEEKYGRISYLFPDQSKLSFKHHRLPVHTERSLKREISRHLTLMDTVIDTLQPKIIAKIGEYLQYVNFSHLAMLLPLGDPRRYALQKIPPIESTEKICRILLPRISDELLKKTVADTIRKEKHVFRNLDQFIAEQARASMDILLTAALAQPVIPLSIERKGDDLIMSRALSLADVGSMVKVSLAGGTTAFARVHFNPPSTTAVGLLPQLRGGYFHLELSGITGQLNFFQVKSPLENYQIRRRSANTEEETKIERAMERSPLSEAYSKWKLLNGTMATVISIGEGDNPFVELRIPKTTSRASLEQQGVLQDNIPLFINGKKSYGRAIYTFMDGSPAREWLTPPQDTGDIASQLQGEFDVAIANYRTKLKSVVVSKINQPTAYANDLKLVLNMIRGLLPPNSTASALAQLAPLVEILSSPEQKLKLHGWLTRVLNRIILPRLNNQVIERTLNEYLFDPNHIMIYGDTHTAIITKLLAYTLNEPLQPLFPIQAPGNDRWVMNRPLATEDIGRIFTLPKADGSTVPIRIADENGIIQIKPGQPAVTEQGSPIFPSPVLNGALTARITQTLPLDELLQPAYRVELRKALQATIDNFFLPSFSAAAAIRKLTTLLPFYLGALSLKTFVYSQKFPEGKSEQLITEIDRVIREVILPRLTTNTERALDTIVEQKIFDNSQYRDGQLKEFIAQQVTEIIKNTFIPLLKPNIEPLSVVRIDTDFGPILSLNRQVVEQDIGQKVTVQTATGKTLFAEVAYQDLPPMESRYDFLSETSVVDNNDLRNRFVLKISGVDNLDLEFPDYSQHAHTPLNPSTPQGAALQQFRATRIIYPFKYLPSLAEVINSTSHFPQLLLTASAVTKERNTRVSSVTYGEEFNLTQENGDVIAAKVTLIEKGENPFVHVQLQIPPPQEGQSAFLQRNILIKGRNERVVYGKAIYHFADGSTLSLWKQPLASRGSQVLPSVTEQIQKQLSPLFNDITADAPVNPVEDASVGLRALGSPQRDEVDRWTRPVVQQENADARGEEPRKSRVIIQLENDAESLRAAGDLASKYPKQTVIFQRDVQGKLRLVYRDPQSLLGELDLFFVGHGRGGKEDAHNNRTLAGYNAAELAEVAKQLCSTLATQYAVEQAVSKLVLTSCALVNHDHESGFLFDLAPELSKRGMVPTEIVGYSDEIKISRAEAERGIGHRHLVSGGKAELSARHARVSLTFDHKQHRYVSVVQNPLTVTDIAVLNQMGATLQGQPLSSEHLNDWQLFAKLKFTSRTWLRFFANLSPNAKVAKTVLSLLKRIESGVHHELLTLNRDSRLPVEAQRLLKMIGRHLQFSRDPQAPADTQLIPALHHQARTGWMRFNIGINRLSYASQIFGYVDGFMGLSASHETLASDTLTPTERRDLEYQRDWAWASFGYNGLADPLQTFLSRVAGSLAQQPVKGIAVNGLKLGLIKWGGAALSAGGLVFDVHTAIEAFTQASKEKDPARRRELYIEGGLAVAGAVVNLTVTAAFLFGGAAIAAAAGPVGIVLGAALLALGKIHSAVSAIQRLEEKITLSTEEKWANGWRNFWWQEFTADVQRRYAEAVQRPTDRFNFDGWLQQRAYHTLLDDPESAFYFYSRGRFDYSEHHYFKLKITPIHTMRPIRTTAVSGMLPIDLFNTVKIGTQEEMVRAKANFERQYDTTLVSFEVEKSDKYYFQPMALQDVDDIFDAVRWEHDYQRRLDAIHHQAAEYAQTHHYVAYTKALKLQEIDAEIETELYAKVYASLEFESESMAAATTRFYNDHYAAKTERSVDLWYQAQVEECLSHQDHCDNPTHGDEERARITAYHQEENRRKAHRDAINGYRKRPESAQIQATYRTVRAEHYANLHQKALEKIRQEVHDTLYRQKYHALSETLLRQYQPSGLNTVSMVARSSASHRADAAVVWDLRGGKDDVRGYKNRPNHFKTQPNGRYIGGQQADRFYLSAHTLDGAISTLNGGEDTPTDDGDMVILSGKPVNGWGYQVNLMEGTLNSLANEVSGRIEGGQIRLDPGRQQRVARLHNIENAIGHVQSNDYFTGNNQANYLSGQGGGHDILLGLAGNDILALANGRAEGGIGIDTYIIQQHLHAIDATVYVRDDDANKNSQVNQEYSVVKLEFSVNAIESILLVEQDQGRYQIQFVLTNKNGSHTTLLLQDAYQLSTDGLQLELLTNYNLRTDDGFVLYDPQGEQNRGWPKVIKRPADGHWRLPVIAVEYVAQLDESHRDFFRRPLEAGEQIQLKQINGQGTVTVNGTERVLPPFLQLRLQDTEHSDDIRGDQHNNVLNSLYGDDKLTGGTGTDIYNIAHHAKNHRVVTINNDDARYPSRSTHDLSDQAALSPDVIVLHSVSIDQFNRLRREEDDLILCANTPDQRIGVLEIKIKLFFTAPRYRHLVVVDRYGNDYALDIDEHGQAYLGQKKSEIQATQGSDTIELSGAVTLPNNTFDALGGNDIIIDKSRGNRTIHGSAGDDEIRVIPYANGNPMWDPKQNPQAPALFEGKKTFYGGEGNDKLYGGSDNDRLDGGADDDILQGNKGNDHLAGGTGSDLYLYQSGDGDDEIEDIKGIDTLVLLPGITRQQILLRRVHNDLQIVIAPKAGDKNDAINIITVKNHFLSTDHQLEIIRLEQQDYHVSELLATTVRIVGDATNNDMRGDEQNNWQEGGAGDDHLYGLSGNDSLFGEVGNDYLYGGEGNDRLFGGIGNDRLEGEAGDDLLDGGVGHDRLYGGAGNDILLGGTGDDILDGSTGNDGLFGGIGNDTYLYRLGDGEDEIEDSEGRNLLRLEGIALADLWLYKKAEHLNIVIAGREGRQPGLIKLKNHFRPQGTQLATVEVTGTSYSIATLMQAIADHYYNTALHTGSPSPVIGTPLLSRTGNHYIAGGTDKNKVIDTGKTNTWLRGGPRQDELIGGEGNNWLDAGEGNDYLLGGKGDDWLLGGQGNDTYTFRRGDGHDVIEDSHGDNTVKFIADITPQDLQFTQEGNDLLIQLSDRENSIRVKNHFLSPSHGIHLIKVGETRLSREDITQRTKPTFNESNGYQRLIQAMGALSGNPIETSFTPTLLNSSLSHHRLTPSIASVP</sequence>
<dbReference type="InterPro" id="IPR020974">
    <property type="entry name" value="CPD_dom"/>
</dbReference>
<evidence type="ECO:0000256" key="5">
    <source>
        <dbReference type="ARBA" id="ARBA00022525"/>
    </source>
</evidence>
<comment type="cofactor">
    <cofactor evidence="1">
        <name>Mg(2+)</name>
        <dbReference type="ChEBI" id="CHEBI:18420"/>
    </cofactor>
</comment>
<keyword evidence="12" id="KW-0788">Thiol protease</keyword>
<dbReference type="PANTHER" id="PTHR38340">
    <property type="entry name" value="S-LAYER PROTEIN"/>
    <property type="match status" value="1"/>
</dbReference>
<keyword evidence="6" id="KW-0800">Toxin</keyword>
<evidence type="ECO:0000256" key="20">
    <source>
        <dbReference type="ARBA" id="ARBA00023200"/>
    </source>
</evidence>
<evidence type="ECO:0000256" key="13">
    <source>
        <dbReference type="ARBA" id="ARBA00022813"/>
    </source>
</evidence>
<dbReference type="GO" id="GO:0044164">
    <property type="term" value="C:host cell cytosol"/>
    <property type="evidence" value="ECO:0007669"/>
    <property type="project" value="UniProtKB-SubCell"/>
</dbReference>
<evidence type="ECO:0000313" key="26">
    <source>
        <dbReference type="Proteomes" id="UP000261875"/>
    </source>
</evidence>
<proteinExistence type="predicted"/>